<dbReference type="InterPro" id="IPR001357">
    <property type="entry name" value="BRCT_dom"/>
</dbReference>
<dbReference type="InterPro" id="IPR036420">
    <property type="entry name" value="BRCT_dom_sf"/>
</dbReference>
<dbReference type="SMART" id="SM00292">
    <property type="entry name" value="BRCT"/>
    <property type="match status" value="1"/>
</dbReference>
<proteinExistence type="predicted"/>
<dbReference type="Pfam" id="PF00533">
    <property type="entry name" value="BRCT"/>
    <property type="match status" value="1"/>
</dbReference>
<dbReference type="SUPFAM" id="SSF52113">
    <property type="entry name" value="BRCT domain"/>
    <property type="match status" value="1"/>
</dbReference>
<dbReference type="AlphaFoldDB" id="A0AAX4K4H9"/>
<feature type="region of interest" description="Disordered" evidence="1">
    <location>
        <begin position="631"/>
        <end position="650"/>
    </location>
</feature>
<organism evidence="3 4">
    <name type="scientific">Kwoniella dendrophila CBS 6074</name>
    <dbReference type="NCBI Taxonomy" id="1295534"/>
    <lineage>
        <taxon>Eukaryota</taxon>
        <taxon>Fungi</taxon>
        <taxon>Dikarya</taxon>
        <taxon>Basidiomycota</taxon>
        <taxon>Agaricomycotina</taxon>
        <taxon>Tremellomycetes</taxon>
        <taxon>Tremellales</taxon>
        <taxon>Cryptococcaceae</taxon>
        <taxon>Kwoniella</taxon>
    </lineage>
</organism>
<gene>
    <name evidence="3" type="ORF">L201_006988</name>
</gene>
<feature type="domain" description="BRCT" evidence="2">
    <location>
        <begin position="240"/>
        <end position="334"/>
    </location>
</feature>
<sequence length="650" mass="73526">MRLPKLQTLEPSGPPTDKYGKKLFQGETFHIIPNWKEQEMMEKEIPSWDLYGNLQNFISERAGGILLSMEQASYILIRHPNINEFANSIEEKNISKRIIHFDWVMDSLCAGERLSRQSFWGIPRKIAEVRKEEGKLGNPDQDGNQVKTKQGGEQHFLFVNKLAQDPRKRVKLSAPATYTPRFPAIPTQQASFYFASGSSRNFSESIPPSLIQDKANFSVAYPVYQHHNPLFKPTPYSSNERSHMLRGGIYYIGGSVTARRAIERKIEECGGEITNFLETARTVIFSDPISCPDKDIIYRKLDRALRHGAAVLTEGWVHDCYRLGRKLAESPYKVTANDIQNSACWIRTKSGNLFKSPEEQLLIARKIIEIPSKEEVENELLRGSRVYPTPISPEAEVPTPGMKLKDEQSASSLSSVKPDLVVTMPQSSVLAVSDDINSKKAVQEARVEIQAKRLIDDDEDLDIFCTDAEDEPNDQDQDEEDQEAKNTYKDDDQDEEMEAAVLKNARKGRIIRTGTSENNNSTNENDDSEFSSDLSSESDYEKSLASATTKRSRQTKGRKSDPPAAGKKYQRQRTVVDPKEQDKYDEVIRILRNQVEAGGLPTGGTRLFVKKFGLEPTYRRYSGLIRQAVPGMDAQQLGRRPGRPKKRKSV</sequence>
<dbReference type="Proteomes" id="UP001355207">
    <property type="component" value="Chromosome 9"/>
</dbReference>
<dbReference type="Gene3D" id="3.40.50.10190">
    <property type="entry name" value="BRCT domain"/>
    <property type="match status" value="1"/>
</dbReference>
<name>A0AAX4K4H9_9TREE</name>
<dbReference type="CDD" id="cd00027">
    <property type="entry name" value="BRCT"/>
    <property type="match status" value="1"/>
</dbReference>
<feature type="compositionally biased region" description="Basic and acidic residues" evidence="1">
    <location>
        <begin position="574"/>
        <end position="583"/>
    </location>
</feature>
<dbReference type="EMBL" id="CP144106">
    <property type="protein sequence ID" value="WWC92034.1"/>
    <property type="molecule type" value="Genomic_DNA"/>
</dbReference>
<dbReference type="GeneID" id="91097657"/>
<feature type="region of interest" description="Disordered" evidence="1">
    <location>
        <begin position="390"/>
        <end position="416"/>
    </location>
</feature>
<evidence type="ECO:0000256" key="1">
    <source>
        <dbReference type="SAM" id="MobiDB-lite"/>
    </source>
</evidence>
<evidence type="ECO:0000313" key="3">
    <source>
        <dbReference type="EMBL" id="WWC92034.1"/>
    </source>
</evidence>
<evidence type="ECO:0000259" key="2">
    <source>
        <dbReference type="PROSITE" id="PS50172"/>
    </source>
</evidence>
<reference evidence="3 4" key="1">
    <citation type="submission" date="2024-01" db="EMBL/GenBank/DDBJ databases">
        <title>Comparative genomics of Cryptococcus and Kwoniella reveals pathogenesis evolution and contrasting modes of karyotype evolution via chromosome fusion or intercentromeric recombination.</title>
        <authorList>
            <person name="Coelho M.A."/>
            <person name="David-Palma M."/>
            <person name="Shea T."/>
            <person name="Bowers K."/>
            <person name="McGinley-Smith S."/>
            <person name="Mohammad A.W."/>
            <person name="Gnirke A."/>
            <person name="Yurkov A.M."/>
            <person name="Nowrousian M."/>
            <person name="Sun S."/>
            <person name="Cuomo C.A."/>
            <person name="Heitman J."/>
        </authorList>
    </citation>
    <scope>NUCLEOTIDE SEQUENCE [LARGE SCALE GENOMIC DNA]</scope>
    <source>
        <strain evidence="3 4">CBS 6074</strain>
    </source>
</reference>
<feature type="region of interest" description="Disordered" evidence="1">
    <location>
        <begin position="468"/>
        <end position="583"/>
    </location>
</feature>
<accession>A0AAX4K4H9</accession>
<feature type="compositionally biased region" description="Basic residues" evidence="1">
    <location>
        <begin position="640"/>
        <end position="650"/>
    </location>
</feature>
<protein>
    <recommendedName>
        <fullName evidence="2">BRCT domain-containing protein</fullName>
    </recommendedName>
</protein>
<dbReference type="PROSITE" id="PS50172">
    <property type="entry name" value="BRCT"/>
    <property type="match status" value="1"/>
</dbReference>
<feature type="compositionally biased region" description="Acidic residues" evidence="1">
    <location>
        <begin position="468"/>
        <end position="482"/>
    </location>
</feature>
<evidence type="ECO:0000313" key="4">
    <source>
        <dbReference type="Proteomes" id="UP001355207"/>
    </source>
</evidence>
<dbReference type="RefSeq" id="XP_066078796.1">
    <property type="nucleotide sequence ID" value="XM_066222699.1"/>
</dbReference>
<keyword evidence="4" id="KW-1185">Reference proteome</keyword>